<comment type="caution">
    <text evidence="1">The sequence shown here is derived from an EMBL/GenBank/DDBJ whole genome shotgun (WGS) entry which is preliminary data.</text>
</comment>
<accession>A0ABW3MLQ5</accession>
<evidence type="ECO:0000313" key="2">
    <source>
        <dbReference type="Proteomes" id="UP001597045"/>
    </source>
</evidence>
<dbReference type="Proteomes" id="UP001597045">
    <property type="component" value="Unassembled WGS sequence"/>
</dbReference>
<protein>
    <submittedName>
        <fullName evidence="1">Uncharacterized protein</fullName>
    </submittedName>
</protein>
<dbReference type="EMBL" id="JBHTIS010002665">
    <property type="protein sequence ID" value="MFD1050184.1"/>
    <property type="molecule type" value="Genomic_DNA"/>
</dbReference>
<organism evidence="1 2">
    <name type="scientific">Kibdelosporangium lantanae</name>
    <dbReference type="NCBI Taxonomy" id="1497396"/>
    <lineage>
        <taxon>Bacteria</taxon>
        <taxon>Bacillati</taxon>
        <taxon>Actinomycetota</taxon>
        <taxon>Actinomycetes</taxon>
        <taxon>Pseudonocardiales</taxon>
        <taxon>Pseudonocardiaceae</taxon>
        <taxon>Kibdelosporangium</taxon>
    </lineage>
</organism>
<evidence type="ECO:0000313" key="1">
    <source>
        <dbReference type="EMBL" id="MFD1050184.1"/>
    </source>
</evidence>
<name>A0ABW3MLQ5_9PSEU</name>
<gene>
    <name evidence="1" type="ORF">ACFQ1S_34005</name>
</gene>
<reference evidence="2" key="1">
    <citation type="journal article" date="2019" name="Int. J. Syst. Evol. Microbiol.">
        <title>The Global Catalogue of Microorganisms (GCM) 10K type strain sequencing project: providing services to taxonomists for standard genome sequencing and annotation.</title>
        <authorList>
            <consortium name="The Broad Institute Genomics Platform"/>
            <consortium name="The Broad Institute Genome Sequencing Center for Infectious Disease"/>
            <person name="Wu L."/>
            <person name="Ma J."/>
        </authorList>
    </citation>
    <scope>NUCLEOTIDE SEQUENCE [LARGE SCALE GENOMIC DNA]</scope>
    <source>
        <strain evidence="2">JCM 31486</strain>
    </source>
</reference>
<keyword evidence="2" id="KW-1185">Reference proteome</keyword>
<proteinExistence type="predicted"/>
<sequence>MPKKPNLGEPGKTALESLLVAIEKVNQDVDARGDIDVDSQFIALMSAAAAATDNFKRKEPDATGVDLVAKSGNTYRQGNVVPREKLTIQFYYPDPATGQPKHYTLP</sequence>